<dbReference type="NCBIfam" id="TIGR01509">
    <property type="entry name" value="HAD-SF-IA-v3"/>
    <property type="match status" value="1"/>
</dbReference>
<feature type="domain" description="AB hydrolase-1" evidence="2">
    <location>
        <begin position="329"/>
        <end position="569"/>
    </location>
</feature>
<evidence type="ECO:0000259" key="2">
    <source>
        <dbReference type="Pfam" id="PF00561"/>
    </source>
</evidence>
<dbReference type="InterPro" id="IPR052898">
    <property type="entry name" value="ACAD10-like"/>
</dbReference>
<dbReference type="InterPro" id="IPR029058">
    <property type="entry name" value="AB_hydrolase_fold"/>
</dbReference>
<dbReference type="NCBIfam" id="TIGR02247">
    <property type="entry name" value="HAD-1A3-hyp"/>
    <property type="match status" value="1"/>
</dbReference>
<dbReference type="SFLD" id="SFLDS00003">
    <property type="entry name" value="Haloacid_Dehalogenase"/>
    <property type="match status" value="1"/>
</dbReference>
<reference evidence="4" key="1">
    <citation type="submission" date="2015-02" db="EMBL/GenBank/DDBJ databases">
        <title>Genome sequencing for Strongylocentrotus purpuratus.</title>
        <authorList>
            <person name="Murali S."/>
            <person name="Liu Y."/>
            <person name="Vee V."/>
            <person name="English A."/>
            <person name="Wang M."/>
            <person name="Skinner E."/>
            <person name="Han Y."/>
            <person name="Muzny D.M."/>
            <person name="Worley K.C."/>
            <person name="Gibbs R.A."/>
        </authorList>
    </citation>
    <scope>NUCLEOTIDE SEQUENCE</scope>
</reference>
<dbReference type="InterPro" id="IPR023198">
    <property type="entry name" value="PGP-like_dom2"/>
</dbReference>
<dbReference type="InterPro" id="IPR011945">
    <property type="entry name" value="HAD-SF_ppase_IA/epoxid_hydro_N"/>
</dbReference>
<proteinExistence type="predicted"/>
<evidence type="ECO:0000313" key="3">
    <source>
        <dbReference type="EnsemblMetazoa" id="XP_030836032"/>
    </source>
</evidence>
<dbReference type="PANTHER" id="PTHR47829:SF1">
    <property type="entry name" value="HAD FAMILY PHOSPHATASE"/>
    <property type="match status" value="1"/>
</dbReference>
<sequence length="635" mass="71195">MCGDSNCRSDDRAQLNAGEIVTVSDTVCFHCRKTRRKFRRVFSYLRSHLKPKRIKQTYCSSISTSSSTSSHTSKMIDKKVVLFDLGGVIVTPPQRALLKYCEEAGLPRNFIFNVISQGRANNTFARLERGEITVTQFATEFEQECRRVAEAQSLVIPDSFSATEMVNFKDPDLIPEMLNAVAVLKENGVQTCALTNNYIDNTSNRAYAAGGLTAFTFYFDEFVESCRLGIRKPDPNIFHEALARLGAEASQAVFLDDSEVNTKAAEALGITSILVQDPKTALEQLKIVTGIDVFKQAGPITVHPDEVTHSYVTTRSKVRFHFTELGSGPPVVLCHDFEEDWEAWRSLMPELAIAGFRAIALDLKGFGESSKPTDTEQYTLKILCRDMTEFLDALGIAQVTLIGKGMGSAFAWTFANHTTDRVRAVAGINTSPSVVIPDTFYGDQIKRIGSLQDYIKFRHCDRNNNNNPDIEMEQFYRIATCHSSDTNPAKDDRCLQGIDVKDFELSTKASMNCLCIEADKREKKQLGGHHRSTKSKSKSRGANWFRNNAANWEWNRRLNGRMLLIPALVVTSGQGSPKDVPDVSELKKWIPDVEHSHVSGCEIKTDRERSSELNRILRKWLFTIYAGEHTPLMPL</sequence>
<dbReference type="Pfam" id="PF00561">
    <property type="entry name" value="Abhydrolase_1"/>
    <property type="match status" value="1"/>
</dbReference>
<dbReference type="InterPro" id="IPR036412">
    <property type="entry name" value="HAD-like_sf"/>
</dbReference>
<reference evidence="3" key="2">
    <citation type="submission" date="2021-01" db="UniProtKB">
        <authorList>
            <consortium name="EnsemblMetazoa"/>
        </authorList>
    </citation>
    <scope>IDENTIFICATION</scope>
</reference>
<dbReference type="CDD" id="cd02603">
    <property type="entry name" value="HAD_sEH-N_like"/>
    <property type="match status" value="1"/>
</dbReference>
<dbReference type="Proteomes" id="UP000007110">
    <property type="component" value="Unassembled WGS sequence"/>
</dbReference>
<protein>
    <recommendedName>
        <fullName evidence="2">AB hydrolase-1 domain-containing protein</fullName>
    </recommendedName>
</protein>
<dbReference type="Gene3D" id="3.40.50.1820">
    <property type="entry name" value="alpha/beta hydrolase"/>
    <property type="match status" value="1"/>
</dbReference>
<accession>A0A7M7NGB5</accession>
<dbReference type="Gene3D" id="3.40.50.1000">
    <property type="entry name" value="HAD superfamily/HAD-like"/>
    <property type="match status" value="1"/>
</dbReference>
<dbReference type="Gene3D" id="1.10.150.240">
    <property type="entry name" value="Putative phosphatase, domain 2"/>
    <property type="match status" value="1"/>
</dbReference>
<dbReference type="InterPro" id="IPR000073">
    <property type="entry name" value="AB_hydrolase_1"/>
</dbReference>
<evidence type="ECO:0000313" key="4">
    <source>
        <dbReference type="Proteomes" id="UP000007110"/>
    </source>
</evidence>
<keyword evidence="1" id="KW-0007">Acetylation</keyword>
<dbReference type="InterPro" id="IPR006439">
    <property type="entry name" value="HAD-SF_hydro_IA"/>
</dbReference>
<dbReference type="AlphaFoldDB" id="A0A7M7NGB5"/>
<dbReference type="SFLD" id="SFLDG01129">
    <property type="entry name" value="C1.5:_HAD__Beta-PGM__Phosphata"/>
    <property type="match status" value="1"/>
</dbReference>
<dbReference type="RefSeq" id="XP_030836032.1">
    <property type="nucleotide sequence ID" value="XM_030980172.1"/>
</dbReference>
<dbReference type="GeneID" id="752510"/>
<dbReference type="SUPFAM" id="SSF53474">
    <property type="entry name" value="alpha/beta-Hydrolases"/>
    <property type="match status" value="1"/>
</dbReference>
<organism evidence="3 4">
    <name type="scientific">Strongylocentrotus purpuratus</name>
    <name type="common">Purple sea urchin</name>
    <dbReference type="NCBI Taxonomy" id="7668"/>
    <lineage>
        <taxon>Eukaryota</taxon>
        <taxon>Metazoa</taxon>
        <taxon>Echinodermata</taxon>
        <taxon>Eleutherozoa</taxon>
        <taxon>Echinozoa</taxon>
        <taxon>Echinoidea</taxon>
        <taxon>Euechinoidea</taxon>
        <taxon>Echinacea</taxon>
        <taxon>Camarodonta</taxon>
        <taxon>Echinidea</taxon>
        <taxon>Strongylocentrotidae</taxon>
        <taxon>Strongylocentrotus</taxon>
    </lineage>
</organism>
<dbReference type="SUPFAM" id="SSF56784">
    <property type="entry name" value="HAD-like"/>
    <property type="match status" value="1"/>
</dbReference>
<dbReference type="PANTHER" id="PTHR47829">
    <property type="entry name" value="HYDROLASE, PUTATIVE (AFU_ORTHOLOGUE AFUA_1G12880)-RELATED"/>
    <property type="match status" value="1"/>
</dbReference>
<keyword evidence="4" id="KW-1185">Reference proteome</keyword>
<evidence type="ECO:0000256" key="1">
    <source>
        <dbReference type="ARBA" id="ARBA00022990"/>
    </source>
</evidence>
<dbReference type="PRINTS" id="PR00413">
    <property type="entry name" value="HADHALOGNASE"/>
</dbReference>
<dbReference type="EnsemblMetazoa" id="XM_030980172">
    <property type="protein sequence ID" value="XP_030836032"/>
    <property type="gene ID" value="GeneID_752510"/>
</dbReference>
<dbReference type="CTD" id="752510"/>
<dbReference type="Pfam" id="PF00702">
    <property type="entry name" value="Hydrolase"/>
    <property type="match status" value="1"/>
</dbReference>
<dbReference type="InterPro" id="IPR023214">
    <property type="entry name" value="HAD_sf"/>
</dbReference>
<name>A0A7M7NGB5_STRPU</name>